<reference evidence="10 11" key="1">
    <citation type="submission" date="2019-11" db="EMBL/GenBank/DDBJ databases">
        <title>Comparative genomics of hydrocarbon-degrading Desulfosarcina strains.</title>
        <authorList>
            <person name="Watanabe M."/>
            <person name="Kojima H."/>
            <person name="Fukui M."/>
        </authorList>
    </citation>
    <scope>NUCLEOTIDE SEQUENCE [LARGE SCALE GENOMIC DNA]</scope>
    <source>
        <strain evidence="11">oXyS1</strain>
    </source>
</reference>
<organism evidence="10 11">
    <name type="scientific">Desulfosarcina ovata subsp. ovata</name>
    <dbReference type="NCBI Taxonomy" id="2752305"/>
    <lineage>
        <taxon>Bacteria</taxon>
        <taxon>Pseudomonadati</taxon>
        <taxon>Thermodesulfobacteriota</taxon>
        <taxon>Desulfobacteria</taxon>
        <taxon>Desulfobacterales</taxon>
        <taxon>Desulfosarcinaceae</taxon>
        <taxon>Desulfosarcina</taxon>
    </lineage>
</organism>
<evidence type="ECO:0000256" key="7">
    <source>
        <dbReference type="ARBA" id="ARBA00049158"/>
    </source>
</evidence>
<name>A0A5K8A5U9_9BACT</name>
<keyword evidence="6 8" id="KW-0368">Histidine biosynthesis</keyword>
<keyword evidence="5 8" id="KW-0378">Hydrolase</keyword>
<dbReference type="GO" id="GO:0005737">
    <property type="term" value="C:cytoplasm"/>
    <property type="evidence" value="ECO:0007669"/>
    <property type="project" value="TreeGrafter"/>
</dbReference>
<dbReference type="InterPro" id="IPR016195">
    <property type="entry name" value="Pol/histidinol_Pase-like"/>
</dbReference>
<dbReference type="CDD" id="cd12110">
    <property type="entry name" value="PHP_HisPPase_Hisj_like"/>
    <property type="match status" value="1"/>
</dbReference>
<keyword evidence="4 8" id="KW-0028">Amino-acid biosynthesis</keyword>
<dbReference type="InterPro" id="IPR004013">
    <property type="entry name" value="PHP_dom"/>
</dbReference>
<protein>
    <recommendedName>
        <fullName evidence="3 8">Histidinol-phosphatase</fullName>
        <shortName evidence="8">HolPase</shortName>
        <ecNumber evidence="3 8">3.1.3.15</ecNumber>
    </recommendedName>
</protein>
<dbReference type="AlphaFoldDB" id="A0A5K8A5U9"/>
<comment type="similarity">
    <text evidence="2 8">Belongs to the PHP hydrolase family. HisK subfamily.</text>
</comment>
<evidence type="ECO:0000259" key="9">
    <source>
        <dbReference type="Pfam" id="PF02811"/>
    </source>
</evidence>
<evidence type="ECO:0000256" key="6">
    <source>
        <dbReference type="ARBA" id="ARBA00023102"/>
    </source>
</evidence>
<dbReference type="EMBL" id="AP021879">
    <property type="protein sequence ID" value="BBO87849.1"/>
    <property type="molecule type" value="Genomic_DNA"/>
</dbReference>
<keyword evidence="11" id="KW-1185">Reference proteome</keyword>
<dbReference type="GO" id="GO:0004401">
    <property type="term" value="F:histidinol-phosphatase activity"/>
    <property type="evidence" value="ECO:0007669"/>
    <property type="project" value="UniProtKB-UniRule"/>
</dbReference>
<dbReference type="PANTHER" id="PTHR21039">
    <property type="entry name" value="HISTIDINOL PHOSPHATASE-RELATED"/>
    <property type="match status" value="1"/>
</dbReference>
<dbReference type="SUPFAM" id="SSF89550">
    <property type="entry name" value="PHP domain-like"/>
    <property type="match status" value="1"/>
</dbReference>
<dbReference type="Proteomes" id="UP000422108">
    <property type="component" value="Chromosome"/>
</dbReference>
<dbReference type="EC" id="3.1.3.15" evidence="3 8"/>
<comment type="pathway">
    <text evidence="1 8">Amino-acid biosynthesis; L-histidine biosynthesis; L-histidine from 5-phospho-alpha-D-ribose 1-diphosphate: step 8/9.</text>
</comment>
<comment type="catalytic activity">
    <reaction evidence="7 8">
        <text>L-histidinol phosphate + H2O = L-histidinol + phosphate</text>
        <dbReference type="Rhea" id="RHEA:14465"/>
        <dbReference type="ChEBI" id="CHEBI:15377"/>
        <dbReference type="ChEBI" id="CHEBI:43474"/>
        <dbReference type="ChEBI" id="CHEBI:57699"/>
        <dbReference type="ChEBI" id="CHEBI:57980"/>
        <dbReference type="EC" id="3.1.3.15"/>
    </reaction>
</comment>
<evidence type="ECO:0000256" key="3">
    <source>
        <dbReference type="ARBA" id="ARBA00013085"/>
    </source>
</evidence>
<evidence type="ECO:0000256" key="5">
    <source>
        <dbReference type="ARBA" id="ARBA00022801"/>
    </source>
</evidence>
<sequence>MIVPTPVSVHGGHSGQFCGHASDTLEAIVRTYIRKGYPWVGITEHMPPASDRFLYPEERAAGLDARALKERFADYIGTCRLLQKRYADAIRIFVGFETETTSGSIALVRELIATHSPDYVVGSVHHVDDIPFDSSQTDYDIAATQCGGLDGLYARYFDQQYEMIQALQPEVVGHLDIIRIFDPDYRSRVVKPAIWEKIMRNLELIKKLDLILDFNLRPLTKGADEPYLSTPILKAAKRLGIAVVPGDDSHGVKTIDVHMQTAIRILRLAGVSTNWRKPVGKRFPQRPNGT</sequence>
<dbReference type="Gene3D" id="3.20.20.140">
    <property type="entry name" value="Metal-dependent hydrolases"/>
    <property type="match status" value="1"/>
</dbReference>
<feature type="domain" description="PHP" evidence="9">
    <location>
        <begin position="13"/>
        <end position="215"/>
    </location>
</feature>
<gene>
    <name evidence="10" type="primary">hisK</name>
    <name evidence="10" type="ORF">DSCOOX_10290</name>
</gene>
<evidence type="ECO:0000256" key="1">
    <source>
        <dbReference type="ARBA" id="ARBA00004970"/>
    </source>
</evidence>
<dbReference type="GO" id="GO:0000105">
    <property type="term" value="P:L-histidine biosynthetic process"/>
    <property type="evidence" value="ECO:0007669"/>
    <property type="project" value="UniProtKB-UniRule"/>
</dbReference>
<dbReference type="InterPro" id="IPR010140">
    <property type="entry name" value="Histidinol_P_phosphatase_HisJ"/>
</dbReference>
<dbReference type="Pfam" id="PF02811">
    <property type="entry name" value="PHP"/>
    <property type="match status" value="1"/>
</dbReference>
<proteinExistence type="inferred from homology"/>
<dbReference type="UniPathway" id="UPA00031">
    <property type="reaction ID" value="UER00013"/>
</dbReference>
<accession>A0A5K8A5U9</accession>
<evidence type="ECO:0000256" key="4">
    <source>
        <dbReference type="ARBA" id="ARBA00022605"/>
    </source>
</evidence>
<dbReference type="RefSeq" id="WP_155309253.1">
    <property type="nucleotide sequence ID" value="NZ_AP021879.1"/>
</dbReference>
<evidence type="ECO:0000256" key="8">
    <source>
        <dbReference type="RuleBase" id="RU366003"/>
    </source>
</evidence>
<evidence type="ECO:0000313" key="10">
    <source>
        <dbReference type="EMBL" id="BBO87849.1"/>
    </source>
</evidence>
<evidence type="ECO:0000256" key="2">
    <source>
        <dbReference type="ARBA" id="ARBA00009152"/>
    </source>
</evidence>
<dbReference type="NCBIfam" id="TIGR01856">
    <property type="entry name" value="hisJ_fam"/>
    <property type="match status" value="1"/>
</dbReference>
<evidence type="ECO:0000313" key="11">
    <source>
        <dbReference type="Proteomes" id="UP000422108"/>
    </source>
</evidence>
<dbReference type="PANTHER" id="PTHR21039:SF0">
    <property type="entry name" value="HISTIDINOL-PHOSPHATASE"/>
    <property type="match status" value="1"/>
</dbReference>